<evidence type="ECO:0000259" key="1">
    <source>
        <dbReference type="Pfam" id="PF07944"/>
    </source>
</evidence>
<dbReference type="InterPro" id="IPR049046">
    <property type="entry name" value="Beta-AFase-like_GH127_middle"/>
</dbReference>
<dbReference type="Pfam" id="PF20736">
    <property type="entry name" value="Glyco_hydro127M"/>
    <property type="match status" value="1"/>
</dbReference>
<evidence type="ECO:0000313" key="4">
    <source>
        <dbReference type="EMBL" id="MBC8627697.1"/>
    </source>
</evidence>
<feature type="domain" description="Non-reducing end beta-L-arabinofuranosidase-like GH127 catalytic" evidence="1">
    <location>
        <begin position="14"/>
        <end position="453"/>
    </location>
</feature>
<dbReference type="PANTHER" id="PTHR43465">
    <property type="entry name" value="DUF1680 DOMAIN PROTEIN (AFU_ORTHOLOGUE AFUA_1G08910)"/>
    <property type="match status" value="1"/>
</dbReference>
<dbReference type="PANTHER" id="PTHR43465:SF2">
    <property type="entry name" value="DUF1680 DOMAIN PROTEIN (AFU_ORTHOLOGUE AFUA_1G08910)"/>
    <property type="match status" value="1"/>
</dbReference>
<dbReference type="GO" id="GO:0016787">
    <property type="term" value="F:hydrolase activity"/>
    <property type="evidence" value="ECO:0007669"/>
    <property type="project" value="UniProtKB-KW"/>
</dbReference>
<evidence type="ECO:0000259" key="2">
    <source>
        <dbReference type="Pfam" id="PF20736"/>
    </source>
</evidence>
<dbReference type="InterPro" id="IPR049049">
    <property type="entry name" value="Beta-AFase-like_GH127_C"/>
</dbReference>
<dbReference type="InterPro" id="IPR012878">
    <property type="entry name" value="Beta-AFase-like_GH127_cat"/>
</dbReference>
<name>A0ABR7P8F9_9FIRM</name>
<feature type="domain" description="Non-reducing end beta-L-arabinofuranosidase-like GH127 C-terminal" evidence="3">
    <location>
        <begin position="558"/>
        <end position="673"/>
    </location>
</feature>
<dbReference type="InterPro" id="IPR008928">
    <property type="entry name" value="6-hairpin_glycosidase_sf"/>
</dbReference>
<evidence type="ECO:0000313" key="5">
    <source>
        <dbReference type="Proteomes" id="UP000661649"/>
    </source>
</evidence>
<dbReference type="InterPro" id="IPR049174">
    <property type="entry name" value="Beta-AFase-like"/>
</dbReference>
<dbReference type="Pfam" id="PF20737">
    <property type="entry name" value="Glyco_hydro127C"/>
    <property type="match status" value="1"/>
</dbReference>
<proteinExistence type="predicted"/>
<dbReference type="Pfam" id="PF07944">
    <property type="entry name" value="Beta-AFase-like_GH127_cat"/>
    <property type="match status" value="1"/>
</dbReference>
<keyword evidence="5" id="KW-1185">Reference proteome</keyword>
<gene>
    <name evidence="4" type="ORF">H8712_03505</name>
</gene>
<dbReference type="RefSeq" id="WP_187558228.1">
    <property type="nucleotide sequence ID" value="NZ_JACRTP010000001.1"/>
</dbReference>
<dbReference type="EMBL" id="JACRTP010000001">
    <property type="protein sequence ID" value="MBC8627697.1"/>
    <property type="molecule type" value="Genomic_DNA"/>
</dbReference>
<accession>A0ABR7P8F9</accession>
<sequence>MDKTKFSRPLSLKNVQITDTFWKKEMELVRTEVIPYQWRALNDEVEGAAPSFCMHNFEAAGRQNEERREKGAEFKEPVYTFRGFETLPEDPEHLEDKFYGFVFQDSDFYKWIEAVGYSLSQHPDERLEAIADGAIDIVCKAQQENGYLDTYYILNGKDKIFTNLKDNHELYCLGHLLEGAVAYYDATGKDKLLNAAKRYADYVDSCFGKEEGKCKGYPGHEIAEMALVRLYETTGEDKYLNLARFFIDERGTRPYYYDNEHPEEVKKKPDGLRYEYNQAHKPVREQDEAVGHSVRAVYLYSGMADVARLTEDESLLKACEVLWNNMTRKKMYITGGIGATHIGEAFSFNYDLPNDTAYAETCASIGLVFMARRMLEMTPDAKYADVMERALYNGVLSGMALDGKSFFYVNPLEVLPEACHKDERKFHVKPVRQKWFGCACCPPNIARLLSSISTYAYTENKDTLFVHLYIGGVIKKQLDGQDIEIKVTSEFPWDGTVKVEMPATEKPFTLAFRIPRWAKNYQVKGIDGAKTEEKAGYLYVTKQWTGTETVELEFPMEVRLVQTNPKVRENIGKIAVVRGPIVYCLEEADNGADLHLVRLSPKAVCEVKAEKIAGEPVKTVLTEGLRQKNSENPEEEELYTIAEPDTEVPADLKFIPYYVWANRGENEMMVWVKKA</sequence>
<feature type="domain" description="Non-reducing end beta-L-arabinofuranosidase-like GH127 middle" evidence="2">
    <location>
        <begin position="463"/>
        <end position="556"/>
    </location>
</feature>
<dbReference type="Gene3D" id="1.50.10.20">
    <property type="match status" value="1"/>
</dbReference>
<keyword evidence="4" id="KW-0378">Hydrolase</keyword>
<evidence type="ECO:0000259" key="3">
    <source>
        <dbReference type="Pfam" id="PF20737"/>
    </source>
</evidence>
<protein>
    <submittedName>
        <fullName evidence="4">Glycoside hydrolase family 127 protein</fullName>
    </submittedName>
</protein>
<organism evidence="4 5">
    <name type="scientific">Blautia stercoris</name>
    <dbReference type="NCBI Taxonomy" id="871664"/>
    <lineage>
        <taxon>Bacteria</taxon>
        <taxon>Bacillati</taxon>
        <taxon>Bacillota</taxon>
        <taxon>Clostridia</taxon>
        <taxon>Lachnospirales</taxon>
        <taxon>Lachnospiraceae</taxon>
        <taxon>Blautia</taxon>
    </lineage>
</organism>
<dbReference type="Proteomes" id="UP000661649">
    <property type="component" value="Unassembled WGS sequence"/>
</dbReference>
<comment type="caution">
    <text evidence="4">The sequence shown here is derived from an EMBL/GenBank/DDBJ whole genome shotgun (WGS) entry which is preliminary data.</text>
</comment>
<reference evidence="4 5" key="1">
    <citation type="submission" date="2020-08" db="EMBL/GenBank/DDBJ databases">
        <title>Genome public.</title>
        <authorList>
            <person name="Liu C."/>
            <person name="Sun Q."/>
        </authorList>
    </citation>
    <scope>NUCLEOTIDE SEQUENCE [LARGE SCALE GENOMIC DNA]</scope>
    <source>
        <strain evidence="4 5">3_YM_SP_D4_24.mj</strain>
    </source>
</reference>
<dbReference type="SUPFAM" id="SSF48208">
    <property type="entry name" value="Six-hairpin glycosidases"/>
    <property type="match status" value="1"/>
</dbReference>